<dbReference type="Pfam" id="PF01252">
    <property type="entry name" value="Peptidase_A8"/>
    <property type="match status" value="1"/>
</dbReference>
<dbReference type="EMBL" id="CP042326">
    <property type="protein sequence ID" value="QDZ40705.1"/>
    <property type="molecule type" value="Genomic_DNA"/>
</dbReference>
<comment type="pathway">
    <text evidence="9">Protein modification; lipoprotein biosynthesis (signal peptide cleavage).</text>
</comment>
<evidence type="ECO:0000256" key="8">
    <source>
        <dbReference type="ARBA" id="ARBA00023136"/>
    </source>
</evidence>
<evidence type="ECO:0000313" key="12">
    <source>
        <dbReference type="Proteomes" id="UP000318453"/>
    </source>
</evidence>
<dbReference type="GO" id="GO:0005886">
    <property type="term" value="C:plasma membrane"/>
    <property type="evidence" value="ECO:0007669"/>
    <property type="project" value="UniProtKB-SubCell"/>
</dbReference>
<dbReference type="OrthoDB" id="9810259at2"/>
<comment type="caution">
    <text evidence="9">Lacks conserved residue(s) required for the propagation of feature annotation.</text>
</comment>
<evidence type="ECO:0000256" key="6">
    <source>
        <dbReference type="ARBA" id="ARBA00022801"/>
    </source>
</evidence>
<dbReference type="NCBIfam" id="TIGR00077">
    <property type="entry name" value="lspA"/>
    <property type="match status" value="1"/>
</dbReference>
<gene>
    <name evidence="9" type="primary">lspA</name>
    <name evidence="11" type="ORF">FRE64_12530</name>
</gene>
<accession>A0A5B8NR59</accession>
<evidence type="ECO:0000256" key="2">
    <source>
        <dbReference type="ARBA" id="ARBA00022475"/>
    </source>
</evidence>
<dbReference type="PANTHER" id="PTHR33695:SF1">
    <property type="entry name" value="LIPOPROTEIN SIGNAL PEPTIDASE"/>
    <property type="match status" value="1"/>
</dbReference>
<comment type="similarity">
    <text evidence="1 9 10">Belongs to the peptidase A8 family.</text>
</comment>
<keyword evidence="8 9" id="KW-0472">Membrane</keyword>
<dbReference type="GO" id="GO:0006508">
    <property type="term" value="P:proteolysis"/>
    <property type="evidence" value="ECO:0007669"/>
    <property type="project" value="UniProtKB-KW"/>
</dbReference>
<evidence type="ECO:0000256" key="4">
    <source>
        <dbReference type="ARBA" id="ARBA00022692"/>
    </source>
</evidence>
<proteinExistence type="inferred from homology"/>
<comment type="catalytic activity">
    <reaction evidence="9">
        <text>Release of signal peptides from bacterial membrane prolipoproteins. Hydrolyzes -Xaa-Yaa-Zaa-|-(S,diacylglyceryl)Cys-, in which Xaa is hydrophobic (preferably Leu), and Yaa (Ala or Ser) and Zaa (Gly or Ala) have small, neutral side chains.</text>
        <dbReference type="EC" id="3.4.23.36"/>
    </reaction>
</comment>
<feature type="active site" evidence="9">
    <location>
        <position position="117"/>
    </location>
</feature>
<sequence>MKRNHLFWLAGIIGFLLDQATKIIVVLSFDELGETIALWENVFHLTYVINPGAAFSLFAETNGTWLRWLSLAVTIGLIVYVWRSPRLPKLEQLGYGFVLAGAAGNGLDRFLFGYVVDFLDFRLIQFPVFNVADICINIGIICLILVNFPFFQGSQRPRGEQNHHDES</sequence>
<keyword evidence="11" id="KW-0449">Lipoprotein</keyword>
<dbReference type="KEGG" id="enn:FRE64_12530"/>
<evidence type="ECO:0000256" key="10">
    <source>
        <dbReference type="RuleBase" id="RU004181"/>
    </source>
</evidence>
<organism evidence="11 12">
    <name type="scientific">Euhalothece natronophila Z-M001</name>
    <dbReference type="NCBI Taxonomy" id="522448"/>
    <lineage>
        <taxon>Bacteria</taxon>
        <taxon>Bacillati</taxon>
        <taxon>Cyanobacteriota</taxon>
        <taxon>Cyanophyceae</taxon>
        <taxon>Oscillatoriophycideae</taxon>
        <taxon>Chroococcales</taxon>
        <taxon>Halothecacae</taxon>
        <taxon>Halothece cluster</taxon>
        <taxon>Euhalothece</taxon>
    </lineage>
</organism>
<keyword evidence="3 9" id="KW-0645">Protease</keyword>
<dbReference type="EC" id="3.4.23.36" evidence="9"/>
<evidence type="ECO:0000256" key="9">
    <source>
        <dbReference type="HAMAP-Rule" id="MF_00161"/>
    </source>
</evidence>
<feature type="transmembrane region" description="Helical" evidence="9">
    <location>
        <begin position="94"/>
        <end position="116"/>
    </location>
</feature>
<feature type="transmembrane region" description="Helical" evidence="9">
    <location>
        <begin position="128"/>
        <end position="151"/>
    </location>
</feature>
<evidence type="ECO:0000256" key="7">
    <source>
        <dbReference type="ARBA" id="ARBA00022989"/>
    </source>
</evidence>
<dbReference type="InterPro" id="IPR001872">
    <property type="entry name" value="Peptidase_A8"/>
</dbReference>
<protein>
    <recommendedName>
        <fullName evidence="9">Lipoprotein signal peptidase</fullName>
        <ecNumber evidence="9">3.4.23.36</ecNumber>
    </recommendedName>
    <alternativeName>
        <fullName evidence="9">Prolipoprotein signal peptidase</fullName>
    </alternativeName>
    <alternativeName>
        <fullName evidence="9">Signal peptidase II</fullName>
        <shortName evidence="9">SPase II</shortName>
    </alternativeName>
</protein>
<feature type="transmembrane region" description="Helical" evidence="9">
    <location>
        <begin position="65"/>
        <end position="82"/>
    </location>
</feature>
<evidence type="ECO:0000256" key="5">
    <source>
        <dbReference type="ARBA" id="ARBA00022750"/>
    </source>
</evidence>
<comment type="subcellular location">
    <subcellularLocation>
        <location evidence="9">Cell membrane</location>
        <topology evidence="9">Multi-pass membrane protein</topology>
    </subcellularLocation>
</comment>
<keyword evidence="4 9" id="KW-0812">Transmembrane</keyword>
<dbReference type="PANTHER" id="PTHR33695">
    <property type="entry name" value="LIPOPROTEIN SIGNAL PEPTIDASE"/>
    <property type="match status" value="1"/>
</dbReference>
<dbReference type="HAMAP" id="MF_00161">
    <property type="entry name" value="LspA"/>
    <property type="match status" value="1"/>
</dbReference>
<name>A0A5B8NR59_9CHRO</name>
<comment type="function">
    <text evidence="9">This protein specifically catalyzes the removal of signal peptides from prolipoproteins.</text>
</comment>
<reference evidence="11" key="1">
    <citation type="submission" date="2019-08" db="EMBL/GenBank/DDBJ databases">
        <title>Carotenoids and Carotenoid Binding Proteins in the Halophilic Cyanobacterium Euhalothece sp. ZM00.</title>
        <authorList>
            <person name="Cho S.M."/>
            <person name="Song J.Y."/>
            <person name="Park Y.-I."/>
        </authorList>
    </citation>
    <scope>NUCLEOTIDE SEQUENCE [LARGE SCALE GENOMIC DNA]</scope>
    <source>
        <strain evidence="11">Z-M001</strain>
    </source>
</reference>
<evidence type="ECO:0000256" key="3">
    <source>
        <dbReference type="ARBA" id="ARBA00022670"/>
    </source>
</evidence>
<dbReference type="Proteomes" id="UP000318453">
    <property type="component" value="Chromosome"/>
</dbReference>
<keyword evidence="2 9" id="KW-1003">Cell membrane</keyword>
<keyword evidence="5 9" id="KW-0064">Aspartyl protease</keyword>
<dbReference type="AlphaFoldDB" id="A0A5B8NR59"/>
<keyword evidence="7 9" id="KW-1133">Transmembrane helix</keyword>
<keyword evidence="12" id="KW-1185">Reference proteome</keyword>
<evidence type="ECO:0000313" key="11">
    <source>
        <dbReference type="EMBL" id="QDZ40705.1"/>
    </source>
</evidence>
<dbReference type="UniPathway" id="UPA00665"/>
<dbReference type="RefSeq" id="WP_146296551.1">
    <property type="nucleotide sequence ID" value="NZ_CP042326.1"/>
</dbReference>
<evidence type="ECO:0000256" key="1">
    <source>
        <dbReference type="ARBA" id="ARBA00006139"/>
    </source>
</evidence>
<dbReference type="GO" id="GO:0004190">
    <property type="term" value="F:aspartic-type endopeptidase activity"/>
    <property type="evidence" value="ECO:0007669"/>
    <property type="project" value="UniProtKB-UniRule"/>
</dbReference>
<keyword evidence="6 9" id="KW-0378">Hydrolase</keyword>
<feature type="active site" evidence="9">
    <location>
        <position position="133"/>
    </location>
</feature>
<dbReference type="PRINTS" id="PR00781">
    <property type="entry name" value="LIPOSIGPTASE"/>
</dbReference>